<dbReference type="PANTHER" id="PTHR30576">
    <property type="entry name" value="COLANIC BIOSYNTHESIS UDP-GLUCOSE LIPID CARRIER TRANSFERASE"/>
    <property type="match status" value="1"/>
</dbReference>
<keyword evidence="2" id="KW-0812">Transmembrane</keyword>
<evidence type="ECO:0000256" key="1">
    <source>
        <dbReference type="ARBA" id="ARBA00006464"/>
    </source>
</evidence>
<keyword evidence="5" id="KW-1185">Reference proteome</keyword>
<accession>A0A543AMN8</accession>
<feature type="transmembrane region" description="Helical" evidence="2">
    <location>
        <begin position="17"/>
        <end position="38"/>
    </location>
</feature>
<dbReference type="Proteomes" id="UP000319746">
    <property type="component" value="Unassembled WGS sequence"/>
</dbReference>
<evidence type="ECO:0000313" key="5">
    <source>
        <dbReference type="Proteomes" id="UP000319746"/>
    </source>
</evidence>
<evidence type="ECO:0000313" key="4">
    <source>
        <dbReference type="EMBL" id="TQL73850.1"/>
    </source>
</evidence>
<gene>
    <name evidence="4" type="ORF">FB556_0298</name>
</gene>
<keyword evidence="4" id="KW-0808">Transferase</keyword>
<evidence type="ECO:0000259" key="3">
    <source>
        <dbReference type="Pfam" id="PF02397"/>
    </source>
</evidence>
<name>A0A543AMN8_9MICC</name>
<sequence>MGTSKKKYDYLKRAIDIVGSGVALVALSPIIGAVGLAVRSKLGSPIIFQQERPGKDGKIFTIYKFRSMLDVDEAKGLVSNEDRITSFGQKLRSTSLDELPSLWNVLRGDMSLVGPRPLHVRYLPRYNAHQRRRHEVRPGITGLAQVSGRNLLNWSDRLDMDVEYVEQRSLSLDCQIVWKTVAAVLDRSGISAEGHVASSEFTGAATANQQAADAA</sequence>
<keyword evidence="2" id="KW-0472">Membrane</keyword>
<dbReference type="InterPro" id="IPR003362">
    <property type="entry name" value="Bact_transf"/>
</dbReference>
<keyword evidence="2" id="KW-1133">Transmembrane helix</keyword>
<reference evidence="4 5" key="1">
    <citation type="submission" date="2019-06" db="EMBL/GenBank/DDBJ databases">
        <title>Sequencing the genomes of 1000 actinobacteria strains.</title>
        <authorList>
            <person name="Klenk H.-P."/>
        </authorList>
    </citation>
    <scope>NUCLEOTIDE SEQUENCE [LARGE SCALE GENOMIC DNA]</scope>
    <source>
        <strain evidence="4 5">DSM 24083</strain>
    </source>
</reference>
<dbReference type="AlphaFoldDB" id="A0A543AMN8"/>
<dbReference type="OrthoDB" id="9808602at2"/>
<protein>
    <submittedName>
        <fullName evidence="4">Lipopolysaccharide/colanic/teichoic acid biosynthesis glycosyltransferase</fullName>
    </submittedName>
</protein>
<comment type="caution">
    <text evidence="4">The sequence shown here is derived from an EMBL/GenBank/DDBJ whole genome shotgun (WGS) entry which is preliminary data.</text>
</comment>
<dbReference type="PANTHER" id="PTHR30576:SF8">
    <property type="entry name" value="UNDECAPRENYL-PHOSPHATE GALACTOSE PHOSPHOTRANSFERASE"/>
    <property type="match status" value="1"/>
</dbReference>
<feature type="domain" description="Bacterial sugar transferase" evidence="3">
    <location>
        <begin position="12"/>
        <end position="185"/>
    </location>
</feature>
<dbReference type="RefSeq" id="WP_141864088.1">
    <property type="nucleotide sequence ID" value="NZ_BAABAN010000017.1"/>
</dbReference>
<organism evidence="4 5">
    <name type="scientific">Enteractinococcus coprophilus</name>
    <dbReference type="NCBI Taxonomy" id="1027633"/>
    <lineage>
        <taxon>Bacteria</taxon>
        <taxon>Bacillati</taxon>
        <taxon>Actinomycetota</taxon>
        <taxon>Actinomycetes</taxon>
        <taxon>Micrococcales</taxon>
        <taxon>Micrococcaceae</taxon>
    </lineage>
</organism>
<dbReference type="Pfam" id="PF02397">
    <property type="entry name" value="Bac_transf"/>
    <property type="match status" value="1"/>
</dbReference>
<dbReference type="GO" id="GO:0016780">
    <property type="term" value="F:phosphotransferase activity, for other substituted phosphate groups"/>
    <property type="evidence" value="ECO:0007669"/>
    <property type="project" value="TreeGrafter"/>
</dbReference>
<comment type="similarity">
    <text evidence="1">Belongs to the bacterial sugar transferase family.</text>
</comment>
<proteinExistence type="inferred from homology"/>
<dbReference type="EMBL" id="VFOU01000001">
    <property type="protein sequence ID" value="TQL73850.1"/>
    <property type="molecule type" value="Genomic_DNA"/>
</dbReference>
<evidence type="ECO:0000256" key="2">
    <source>
        <dbReference type="SAM" id="Phobius"/>
    </source>
</evidence>